<evidence type="ECO:0000313" key="2">
    <source>
        <dbReference type="EMBL" id="RSL77584.1"/>
    </source>
</evidence>
<dbReference type="Proteomes" id="UP000287144">
    <property type="component" value="Unassembled WGS sequence"/>
</dbReference>
<organism evidence="2 3">
    <name type="scientific">Fusarium oligoseptatum</name>
    <dbReference type="NCBI Taxonomy" id="2604345"/>
    <lineage>
        <taxon>Eukaryota</taxon>
        <taxon>Fungi</taxon>
        <taxon>Dikarya</taxon>
        <taxon>Ascomycota</taxon>
        <taxon>Pezizomycotina</taxon>
        <taxon>Sordariomycetes</taxon>
        <taxon>Hypocreomycetidae</taxon>
        <taxon>Hypocreales</taxon>
        <taxon>Nectriaceae</taxon>
        <taxon>Fusarium</taxon>
        <taxon>Fusarium solani species complex</taxon>
    </lineage>
</organism>
<feature type="compositionally biased region" description="Basic and acidic residues" evidence="1">
    <location>
        <begin position="11"/>
        <end position="20"/>
    </location>
</feature>
<dbReference type="EMBL" id="NKCK01000790">
    <property type="protein sequence ID" value="RSL77584.1"/>
    <property type="molecule type" value="Genomic_DNA"/>
</dbReference>
<accession>A0A428RJ81</accession>
<sequence>MGRRALTAQQKADKASRERVRLRQYRSAPRLSNRAVHIDAHRLNNTNTPPSTLPGHPLPETQSDEINFTAYHHDLEYRDNATLHPTDDQPAAATPLATQPIVTTFDPVVIADDEAILRPIDGQTYPLTIEDQDETEPISAVDAAGPTFLAQYDEEQAAARPGRPRVDPAISPRARTRLRVQRHRDQQHLERVQRLVQEVAVIQELPPIVEFSALTLHDDSTPSPPAQIQSWSDPELEFEAVPLPLSSKASPVEVEDGHGDDTGSSSPDTNAVLLPTASAPPSPGLPRQDGQPSRPRGSTSPISDLPDWFLPSASPSLGPENLILDSFIQAIHDQDTAGGPDFLRARGDLYDRVLRTFFNHQCECKSSDPTPLSCRGAHIMLKLGPNSRELAEPEHTHTLQERIERLGHSLPPLPAVFAERNNACDPRASFPHWQSFLSAQPPEPLSFRKTQASLPHDSVTITRQWDVDSVWFGAKSLSAIRAPNQFRLSFFPPHKSNISTNQVIQPHGLDLAHTRHTCIGTFTTAAVRFSVFLFFPHGARSQTQASANSLSLARFRDLYDDIILPAVYET</sequence>
<feature type="non-terminal residue" evidence="2">
    <location>
        <position position="570"/>
    </location>
</feature>
<keyword evidence="3" id="KW-1185">Reference proteome</keyword>
<feature type="region of interest" description="Disordered" evidence="1">
    <location>
        <begin position="1"/>
        <end position="20"/>
    </location>
</feature>
<reference evidence="2 3" key="1">
    <citation type="submission" date="2017-06" db="EMBL/GenBank/DDBJ databases">
        <title>Comparative genomic analysis of Ambrosia Fusariam Clade fungi.</title>
        <authorList>
            <person name="Stajich J.E."/>
            <person name="Carrillo J."/>
            <person name="Kijimoto T."/>
            <person name="Eskalen A."/>
            <person name="O'Donnell K."/>
            <person name="Kasson M."/>
        </authorList>
    </citation>
    <scope>NUCLEOTIDE SEQUENCE [LARGE SCALE GENOMIC DNA]</scope>
    <source>
        <strain evidence="2 3">NRRL62579</strain>
    </source>
</reference>
<gene>
    <name evidence="2" type="ORF">CEP52_017704</name>
</gene>
<evidence type="ECO:0000313" key="3">
    <source>
        <dbReference type="Proteomes" id="UP000287144"/>
    </source>
</evidence>
<proteinExistence type="predicted"/>
<evidence type="ECO:0000256" key="1">
    <source>
        <dbReference type="SAM" id="MobiDB-lite"/>
    </source>
</evidence>
<feature type="region of interest" description="Disordered" evidence="1">
    <location>
        <begin position="249"/>
        <end position="311"/>
    </location>
</feature>
<protein>
    <submittedName>
        <fullName evidence="2">Uncharacterized protein</fullName>
    </submittedName>
</protein>
<name>A0A428RJ81_9HYPO</name>
<dbReference type="STRING" id="1325735.A0A428RJ81"/>
<comment type="caution">
    <text evidence="2">The sequence shown here is derived from an EMBL/GenBank/DDBJ whole genome shotgun (WGS) entry which is preliminary data.</text>
</comment>
<dbReference type="AlphaFoldDB" id="A0A428RJ81"/>